<comment type="caution">
    <text evidence="2">The sequence shown here is derived from an EMBL/GenBank/DDBJ whole genome shotgun (WGS) entry which is preliminary data.</text>
</comment>
<reference evidence="2" key="1">
    <citation type="submission" date="2020-10" db="EMBL/GenBank/DDBJ databases">
        <authorList>
            <person name="Gilroy R."/>
        </authorList>
    </citation>
    <scope>NUCLEOTIDE SEQUENCE</scope>
    <source>
        <strain evidence="2">CHK189-12415</strain>
    </source>
</reference>
<dbReference type="Pfam" id="PF20076">
    <property type="entry name" value="DUF6472"/>
    <property type="match status" value="1"/>
</dbReference>
<gene>
    <name evidence="2" type="ORF">IAB37_08820</name>
</gene>
<evidence type="ECO:0000313" key="3">
    <source>
        <dbReference type="Proteomes" id="UP000824241"/>
    </source>
</evidence>
<sequence>MAESKNCCEVCMNLAYDPELDEYYCALELGLDMDDYERSLSGNFQSCPFFKFGDEYNIVRKQN</sequence>
<accession>A0A9D1J5K6</accession>
<organism evidence="2 3">
    <name type="scientific">Candidatus Faecivivens stercoravium</name>
    <dbReference type="NCBI Taxonomy" id="2840803"/>
    <lineage>
        <taxon>Bacteria</taxon>
        <taxon>Bacillati</taxon>
        <taxon>Bacillota</taxon>
        <taxon>Clostridia</taxon>
        <taxon>Eubacteriales</taxon>
        <taxon>Oscillospiraceae</taxon>
        <taxon>Oscillospiraceae incertae sedis</taxon>
        <taxon>Candidatus Faecivivens</taxon>
    </lineage>
</organism>
<dbReference type="EMBL" id="DVHA01000287">
    <property type="protein sequence ID" value="HIR61660.1"/>
    <property type="molecule type" value="Genomic_DNA"/>
</dbReference>
<dbReference type="AlphaFoldDB" id="A0A9D1J5K6"/>
<dbReference type="InterPro" id="IPR045525">
    <property type="entry name" value="DUF6472"/>
</dbReference>
<evidence type="ECO:0000313" key="2">
    <source>
        <dbReference type="EMBL" id="HIR61660.1"/>
    </source>
</evidence>
<dbReference type="Proteomes" id="UP000824241">
    <property type="component" value="Unassembled WGS sequence"/>
</dbReference>
<protein>
    <recommendedName>
        <fullName evidence="1">DUF6472 domain-containing protein</fullName>
    </recommendedName>
</protein>
<feature type="domain" description="DUF6472" evidence="1">
    <location>
        <begin position="6"/>
        <end position="62"/>
    </location>
</feature>
<reference evidence="2" key="2">
    <citation type="journal article" date="2021" name="PeerJ">
        <title>Extensive microbial diversity within the chicken gut microbiome revealed by metagenomics and culture.</title>
        <authorList>
            <person name="Gilroy R."/>
            <person name="Ravi A."/>
            <person name="Getino M."/>
            <person name="Pursley I."/>
            <person name="Horton D.L."/>
            <person name="Alikhan N.F."/>
            <person name="Baker D."/>
            <person name="Gharbi K."/>
            <person name="Hall N."/>
            <person name="Watson M."/>
            <person name="Adriaenssens E.M."/>
            <person name="Foster-Nyarko E."/>
            <person name="Jarju S."/>
            <person name="Secka A."/>
            <person name="Antonio M."/>
            <person name="Oren A."/>
            <person name="Chaudhuri R.R."/>
            <person name="La Ragione R."/>
            <person name="Hildebrand F."/>
            <person name="Pallen M.J."/>
        </authorList>
    </citation>
    <scope>NUCLEOTIDE SEQUENCE</scope>
    <source>
        <strain evidence="2">CHK189-12415</strain>
    </source>
</reference>
<name>A0A9D1J5K6_9FIRM</name>
<proteinExistence type="predicted"/>
<evidence type="ECO:0000259" key="1">
    <source>
        <dbReference type="Pfam" id="PF20076"/>
    </source>
</evidence>